<feature type="region of interest" description="Disordered" evidence="9">
    <location>
        <begin position="647"/>
        <end position="719"/>
    </location>
</feature>
<accession>A0AAN8VEM6</accession>
<dbReference type="Gene3D" id="1.20.920.10">
    <property type="entry name" value="Bromodomain-like"/>
    <property type="match status" value="1"/>
</dbReference>
<keyword evidence="2" id="KW-0805">Transcription regulation</keyword>
<dbReference type="InterPro" id="IPR052442">
    <property type="entry name" value="Env_Response_Regulator"/>
</dbReference>
<dbReference type="InterPro" id="IPR027353">
    <property type="entry name" value="NET_dom"/>
</dbReference>
<dbReference type="GO" id="GO:0005634">
    <property type="term" value="C:nucleus"/>
    <property type="evidence" value="ECO:0007669"/>
    <property type="project" value="UniProtKB-SubCell"/>
</dbReference>
<evidence type="ECO:0000313" key="13">
    <source>
        <dbReference type="Proteomes" id="UP001370490"/>
    </source>
</evidence>
<evidence type="ECO:0000256" key="3">
    <source>
        <dbReference type="ARBA" id="ARBA00023054"/>
    </source>
</evidence>
<evidence type="ECO:0000256" key="5">
    <source>
        <dbReference type="ARBA" id="ARBA00023163"/>
    </source>
</evidence>
<evidence type="ECO:0000256" key="2">
    <source>
        <dbReference type="ARBA" id="ARBA00023015"/>
    </source>
</evidence>
<feature type="compositionally biased region" description="Basic and acidic residues" evidence="9">
    <location>
        <begin position="282"/>
        <end position="293"/>
    </location>
</feature>
<feature type="coiled-coil region" evidence="8">
    <location>
        <begin position="581"/>
        <end position="641"/>
    </location>
</feature>
<dbReference type="AlphaFoldDB" id="A0AAN8VEM6"/>
<dbReference type="PROSITE" id="PS51525">
    <property type="entry name" value="NET"/>
    <property type="match status" value="1"/>
</dbReference>
<evidence type="ECO:0000256" key="4">
    <source>
        <dbReference type="ARBA" id="ARBA00023117"/>
    </source>
</evidence>
<proteinExistence type="predicted"/>
<dbReference type="Proteomes" id="UP001370490">
    <property type="component" value="Unassembled WGS sequence"/>
</dbReference>
<feature type="region of interest" description="Disordered" evidence="9">
    <location>
        <begin position="111"/>
        <end position="142"/>
    </location>
</feature>
<reference evidence="12 13" key="1">
    <citation type="submission" date="2023-12" db="EMBL/GenBank/DDBJ databases">
        <title>A high-quality genome assembly for Dillenia turbinata (Dilleniales).</title>
        <authorList>
            <person name="Chanderbali A."/>
        </authorList>
    </citation>
    <scope>NUCLEOTIDE SEQUENCE [LARGE SCALE GENOMIC DNA]</scope>
    <source>
        <strain evidence="12">LSX21</strain>
        <tissue evidence="12">Leaf</tissue>
    </source>
</reference>
<dbReference type="CDD" id="cd05506">
    <property type="entry name" value="Bromo_plant1"/>
    <property type="match status" value="1"/>
</dbReference>
<feature type="compositionally biased region" description="Basic and acidic residues" evidence="9">
    <location>
        <begin position="451"/>
        <end position="466"/>
    </location>
</feature>
<feature type="region of interest" description="Disordered" evidence="9">
    <location>
        <begin position="282"/>
        <end position="302"/>
    </location>
</feature>
<gene>
    <name evidence="12" type="ORF">RJ641_007072</name>
</gene>
<organism evidence="12 13">
    <name type="scientific">Dillenia turbinata</name>
    <dbReference type="NCBI Taxonomy" id="194707"/>
    <lineage>
        <taxon>Eukaryota</taxon>
        <taxon>Viridiplantae</taxon>
        <taxon>Streptophyta</taxon>
        <taxon>Embryophyta</taxon>
        <taxon>Tracheophyta</taxon>
        <taxon>Spermatophyta</taxon>
        <taxon>Magnoliopsida</taxon>
        <taxon>eudicotyledons</taxon>
        <taxon>Gunneridae</taxon>
        <taxon>Pentapetalae</taxon>
        <taxon>Dilleniales</taxon>
        <taxon>Dilleniaceae</taxon>
        <taxon>Dillenia</taxon>
    </lineage>
</organism>
<keyword evidence="6" id="KW-0539">Nucleus</keyword>
<dbReference type="Gene3D" id="1.20.1270.220">
    <property type="match status" value="1"/>
</dbReference>
<dbReference type="PANTHER" id="PTHR46136:SF1">
    <property type="entry name" value="TRANSCRIPTION FACTOR GTE11-RELATED"/>
    <property type="match status" value="1"/>
</dbReference>
<feature type="domain" description="Bromo" evidence="10">
    <location>
        <begin position="183"/>
        <end position="255"/>
    </location>
</feature>
<comment type="subcellular location">
    <subcellularLocation>
        <location evidence="1">Nucleus</location>
    </subcellularLocation>
</comment>
<evidence type="ECO:0000256" key="7">
    <source>
        <dbReference type="PROSITE-ProRule" id="PRU00035"/>
    </source>
</evidence>
<evidence type="ECO:0000259" key="11">
    <source>
        <dbReference type="PROSITE" id="PS51525"/>
    </source>
</evidence>
<feature type="region of interest" description="Disordered" evidence="9">
    <location>
        <begin position="419"/>
        <end position="558"/>
    </location>
</feature>
<dbReference type="PANTHER" id="PTHR46136">
    <property type="entry name" value="TRANSCRIPTION FACTOR GTE8"/>
    <property type="match status" value="1"/>
</dbReference>
<dbReference type="SMART" id="SM00297">
    <property type="entry name" value="BROMO"/>
    <property type="match status" value="1"/>
</dbReference>
<dbReference type="Pfam" id="PF17035">
    <property type="entry name" value="BET"/>
    <property type="match status" value="1"/>
</dbReference>
<sequence length="719" mass="79409">MGKNDRYSVGFSTDFVHSYRAESEGSGSSGRLDTEITASEDSCPPMRKCINLNSDTRDNFGVPVQVLSLSYMSLSERKELVLRLRLELKQIREIQKRFNLQRINGVAPSSVSNRQKLGPAGKVQNSNMLPVAPGKKGGPLGPKARGWNRGLSGKFEPASKAMASSTESKRFMKQCEDLLKLVMSHAHAWVFNEPVDVAKLNIPDYFTVIKHPMDLGTIKGKLVSGMYVSPLDFAADVRLTFNNAKTYNPPGNDVHIMAVTLGKFFEARWKNIEKKLPKVDPEPGLYEQKKRSEPGLYVEDEAAKPVPPLKKRKVPSTHESDVPHSVELIMTNEEKHKLSKDLEGLLAELPMHIIEFLKEHSSNGKDMEEDEIEIDIDVLSDDTLFALRKLLDKYLQEKQKNEARAEPCEIELLNESGLSNSSMQLGKGNEPIDEDVDIGGNEPPVSSYPKIEIEKDTMHRSAKSESLDSPADSDTSGSSGGQSDGDKPSSPDKTAEEAIAFVSGHSDTKATVHDQHDGHESISGLDLLEPNSEMKPSSVESDGHQDGGCAAGATDRQVSPDKLYRIAQLRSRFADTILKAREKTLKEKARLHAEAKAAEHARKRAEAEAAAEAKRKRELEREAARRALQDMERTVEINENSRFLQDLEMLRSAPGEQLPSSVDETSPDESQGGLGSFNFGGSNPLEQLGLYMKQDEDEEEGEPAIIADPVNDVEEGEID</sequence>
<evidence type="ECO:0000313" key="12">
    <source>
        <dbReference type="EMBL" id="KAK6928481.1"/>
    </source>
</evidence>
<feature type="domain" description="NET" evidence="11">
    <location>
        <begin position="320"/>
        <end position="402"/>
    </location>
</feature>
<dbReference type="Pfam" id="PF00439">
    <property type="entry name" value="Bromodomain"/>
    <property type="match status" value="1"/>
</dbReference>
<comment type="caution">
    <text evidence="12">The sequence shown here is derived from an EMBL/GenBank/DDBJ whole genome shotgun (WGS) entry which is preliminary data.</text>
</comment>
<dbReference type="InterPro" id="IPR001487">
    <property type="entry name" value="Bromodomain"/>
</dbReference>
<dbReference type="PRINTS" id="PR00503">
    <property type="entry name" value="BROMODOMAIN"/>
</dbReference>
<dbReference type="InterPro" id="IPR037377">
    <property type="entry name" value="GTE_bromo"/>
</dbReference>
<dbReference type="PROSITE" id="PS50014">
    <property type="entry name" value="BROMODOMAIN_2"/>
    <property type="match status" value="1"/>
</dbReference>
<protein>
    <submittedName>
        <fullName evidence="12">NET domain</fullName>
    </submittedName>
</protein>
<feature type="compositionally biased region" description="Low complexity" evidence="9">
    <location>
        <begin position="468"/>
        <end position="477"/>
    </location>
</feature>
<evidence type="ECO:0000256" key="1">
    <source>
        <dbReference type="ARBA" id="ARBA00004123"/>
    </source>
</evidence>
<evidence type="ECO:0000256" key="9">
    <source>
        <dbReference type="SAM" id="MobiDB-lite"/>
    </source>
</evidence>
<keyword evidence="3 8" id="KW-0175">Coiled coil</keyword>
<keyword evidence="13" id="KW-1185">Reference proteome</keyword>
<evidence type="ECO:0000259" key="10">
    <source>
        <dbReference type="PROSITE" id="PS50014"/>
    </source>
</evidence>
<evidence type="ECO:0000256" key="8">
    <source>
        <dbReference type="SAM" id="Coils"/>
    </source>
</evidence>
<feature type="compositionally biased region" description="Basic and acidic residues" evidence="9">
    <location>
        <begin position="506"/>
        <end position="520"/>
    </location>
</feature>
<dbReference type="InterPro" id="IPR036427">
    <property type="entry name" value="Bromodomain-like_sf"/>
</dbReference>
<keyword evidence="5" id="KW-0804">Transcription</keyword>
<dbReference type="SUPFAM" id="SSF47370">
    <property type="entry name" value="Bromodomain"/>
    <property type="match status" value="1"/>
</dbReference>
<name>A0AAN8VEM6_9MAGN</name>
<dbReference type="EMBL" id="JBAMMX010000014">
    <property type="protein sequence ID" value="KAK6928481.1"/>
    <property type="molecule type" value="Genomic_DNA"/>
</dbReference>
<evidence type="ECO:0000256" key="6">
    <source>
        <dbReference type="ARBA" id="ARBA00023242"/>
    </source>
</evidence>
<feature type="compositionally biased region" description="Basic and acidic residues" evidence="9">
    <location>
        <begin position="484"/>
        <end position="496"/>
    </location>
</feature>
<dbReference type="InterPro" id="IPR038336">
    <property type="entry name" value="NET_sf"/>
</dbReference>
<keyword evidence="4 7" id="KW-0103">Bromodomain</keyword>